<reference evidence="2" key="1">
    <citation type="submission" date="2014-12" db="EMBL/GenBank/DDBJ databases">
        <authorList>
            <person name="Smet A."/>
        </authorList>
    </citation>
    <scope>NUCLEOTIDE SEQUENCE [LARGE SCALE GENOMIC DNA]</scope>
</reference>
<gene>
    <name evidence="1" type="ORF">HHE01_14250</name>
</gene>
<dbReference type="EMBL" id="CDMK01000001">
    <property type="protein sequence ID" value="CRI33739.1"/>
    <property type="molecule type" value="Genomic_DNA"/>
</dbReference>
<keyword evidence="2" id="KW-1185">Reference proteome</keyword>
<dbReference type="Proteomes" id="UP000046090">
    <property type="component" value="Unassembled WGS sequence"/>
</dbReference>
<accession>A0A0K2Y7T4</accession>
<evidence type="ECO:0000313" key="1">
    <source>
        <dbReference type="EMBL" id="CRI33739.1"/>
    </source>
</evidence>
<proteinExistence type="predicted"/>
<organism evidence="1 2">
    <name type="scientific">Helicobacter heilmannii</name>
    <dbReference type="NCBI Taxonomy" id="35817"/>
    <lineage>
        <taxon>Bacteria</taxon>
        <taxon>Pseudomonadati</taxon>
        <taxon>Campylobacterota</taxon>
        <taxon>Epsilonproteobacteria</taxon>
        <taxon>Campylobacterales</taxon>
        <taxon>Helicobacteraceae</taxon>
        <taxon>Helicobacter</taxon>
    </lineage>
</organism>
<dbReference type="AlphaFoldDB" id="A0A0K2Y7T4"/>
<evidence type="ECO:0000313" key="2">
    <source>
        <dbReference type="Proteomes" id="UP000046090"/>
    </source>
</evidence>
<protein>
    <submittedName>
        <fullName evidence="1">Uncharacterized protein</fullName>
    </submittedName>
</protein>
<sequence>MRQTTISTPCILFQALHALSAFLNTLKHKRISTFLNPHTKNATRFLNTPQTCP</sequence>
<name>A0A0K2Y7T4_HELHE</name>